<dbReference type="CDD" id="cd12395">
    <property type="entry name" value="RRM2_RBM34"/>
    <property type="match status" value="1"/>
</dbReference>
<comment type="similarity">
    <text evidence="2">Belongs to the RRM RBM34 family.</text>
</comment>
<comment type="subcellular location">
    <subcellularLocation>
        <location evidence="1">Nucleus</location>
        <location evidence="1">Nucleolus</location>
    </subcellularLocation>
</comment>
<dbReference type="GO" id="GO:0000463">
    <property type="term" value="P:maturation of LSU-rRNA from tricistronic rRNA transcript (SSU-rRNA, 5.8S rRNA, LSU-rRNA)"/>
    <property type="evidence" value="ECO:0007669"/>
    <property type="project" value="TreeGrafter"/>
</dbReference>
<organism evidence="8 9">
    <name type="scientific">Caenorhabditis nigoni</name>
    <dbReference type="NCBI Taxonomy" id="1611254"/>
    <lineage>
        <taxon>Eukaryota</taxon>
        <taxon>Metazoa</taxon>
        <taxon>Ecdysozoa</taxon>
        <taxon>Nematoda</taxon>
        <taxon>Chromadorea</taxon>
        <taxon>Rhabditida</taxon>
        <taxon>Rhabditina</taxon>
        <taxon>Rhabditomorpha</taxon>
        <taxon>Rhabditoidea</taxon>
        <taxon>Rhabditidae</taxon>
        <taxon>Peloderinae</taxon>
        <taxon>Caenorhabditis</taxon>
    </lineage>
</organism>
<dbReference type="Proteomes" id="UP000230233">
    <property type="component" value="Chromosome IV"/>
</dbReference>
<sequence>MAKKVVKRKAEAVSEEVVAEDTVDSVKTKKPKKETPTKPLVTYEAGGLANLFGKSSDSATIVEDVTKGDKVIEKPKRRKYDPKKVAEEKKKGGEEEAITEKTSNVDGEKTKEEDKKETRDRTKQRENRVLAKSNARSTAADNAKTVFVGNMPLTMNEKSVQRIFSDFGKVSSVRMRCLIPINEKLTRRVTHLSGKLNDKQTSLTFYVKFEEEESVEKALKYNGTKLEDHLIRVDTVGTKKGFGKDMAIFVGNLPFDITEDTLSNFFTEKVGAVEAVRIIRDKDSGQGKGFAFVNFKQDSSASLALSMETIKMDKRDLRITKVMKKGHLTKIQSAKKRAPLSKKQTEITGKLQNFKFSTKKQRTAEQNDRRALKKSAKKAIKKKKAAKQGRLMA</sequence>
<feature type="region of interest" description="Disordered" evidence="6">
    <location>
        <begin position="356"/>
        <end position="393"/>
    </location>
</feature>
<dbReference type="STRING" id="1611254.A0A2G5U4R8"/>
<dbReference type="InterPro" id="IPR012677">
    <property type="entry name" value="Nucleotide-bd_a/b_plait_sf"/>
</dbReference>
<keyword evidence="9" id="KW-1185">Reference proteome</keyword>
<reference evidence="9" key="1">
    <citation type="submission" date="2017-10" db="EMBL/GenBank/DDBJ databases">
        <title>Rapid genome shrinkage in a self-fertile nematode reveals novel sperm competition proteins.</title>
        <authorList>
            <person name="Yin D."/>
            <person name="Schwarz E.M."/>
            <person name="Thomas C.G."/>
            <person name="Felde R.L."/>
            <person name="Korf I.F."/>
            <person name="Cutter A.D."/>
            <person name="Schartner C.M."/>
            <person name="Ralston E.J."/>
            <person name="Meyer B.J."/>
            <person name="Haag E.S."/>
        </authorList>
    </citation>
    <scope>NUCLEOTIDE SEQUENCE [LARGE SCALE GENOMIC DNA]</scope>
    <source>
        <strain evidence="9">JU1422</strain>
    </source>
</reference>
<feature type="region of interest" description="Disordered" evidence="6">
    <location>
        <begin position="1"/>
        <end position="38"/>
    </location>
</feature>
<accession>A0A2G5U4R8</accession>
<comment type="caution">
    <text evidence="8">The sequence shown here is derived from an EMBL/GenBank/DDBJ whole genome shotgun (WGS) entry which is preliminary data.</text>
</comment>
<name>A0A2G5U4R8_9PELO</name>
<dbReference type="Gene3D" id="3.30.70.330">
    <property type="match status" value="2"/>
</dbReference>
<feature type="compositionally biased region" description="Basic residues" evidence="6">
    <location>
        <begin position="371"/>
        <end position="387"/>
    </location>
</feature>
<feature type="compositionally biased region" description="Basic and acidic residues" evidence="6">
    <location>
        <begin position="106"/>
        <end position="129"/>
    </location>
</feature>
<dbReference type="PROSITE" id="PS50102">
    <property type="entry name" value="RRM"/>
    <property type="match status" value="2"/>
</dbReference>
<dbReference type="SUPFAM" id="SSF54928">
    <property type="entry name" value="RNA-binding domain, RBD"/>
    <property type="match status" value="2"/>
</dbReference>
<feature type="compositionally biased region" description="Basic and acidic residues" evidence="6">
    <location>
        <begin position="82"/>
        <end position="94"/>
    </location>
</feature>
<dbReference type="InterPro" id="IPR034221">
    <property type="entry name" value="RBM34_RRM2"/>
</dbReference>
<dbReference type="GO" id="GO:0019843">
    <property type="term" value="F:rRNA binding"/>
    <property type="evidence" value="ECO:0007669"/>
    <property type="project" value="TreeGrafter"/>
</dbReference>
<feature type="compositionally biased region" description="Basic and acidic residues" evidence="6">
    <location>
        <begin position="64"/>
        <end position="74"/>
    </location>
</feature>
<evidence type="ECO:0000256" key="5">
    <source>
        <dbReference type="PROSITE-ProRule" id="PRU00176"/>
    </source>
</evidence>
<feature type="domain" description="RRM" evidence="7">
    <location>
        <begin position="246"/>
        <end position="336"/>
    </location>
</feature>
<dbReference type="InterPro" id="IPR000504">
    <property type="entry name" value="RRM_dom"/>
</dbReference>
<evidence type="ECO:0000256" key="2">
    <source>
        <dbReference type="ARBA" id="ARBA00007077"/>
    </source>
</evidence>
<dbReference type="Pfam" id="PF00076">
    <property type="entry name" value="RRM_1"/>
    <property type="match status" value="2"/>
</dbReference>
<evidence type="ECO:0000256" key="3">
    <source>
        <dbReference type="ARBA" id="ARBA00022884"/>
    </source>
</evidence>
<evidence type="ECO:0000313" key="8">
    <source>
        <dbReference type="EMBL" id="PIC34530.1"/>
    </source>
</evidence>
<dbReference type="OrthoDB" id="442677at2759"/>
<evidence type="ECO:0000256" key="4">
    <source>
        <dbReference type="ARBA" id="ARBA00023242"/>
    </source>
</evidence>
<dbReference type="AlphaFoldDB" id="A0A2G5U4R8"/>
<protein>
    <recommendedName>
        <fullName evidence="7">RRM domain-containing protein</fullName>
    </recommendedName>
</protein>
<proteinExistence type="inferred from homology"/>
<evidence type="ECO:0000256" key="1">
    <source>
        <dbReference type="ARBA" id="ARBA00004604"/>
    </source>
</evidence>
<evidence type="ECO:0000313" key="9">
    <source>
        <dbReference type="Proteomes" id="UP000230233"/>
    </source>
</evidence>
<feature type="region of interest" description="Disordered" evidence="6">
    <location>
        <begin position="52"/>
        <end position="136"/>
    </location>
</feature>
<feature type="domain" description="RRM" evidence="7">
    <location>
        <begin position="144"/>
        <end position="238"/>
    </location>
</feature>
<dbReference type="GO" id="GO:0005730">
    <property type="term" value="C:nucleolus"/>
    <property type="evidence" value="ECO:0007669"/>
    <property type="project" value="UniProtKB-SubCell"/>
</dbReference>
<dbReference type="PANTHER" id="PTHR23236:SF25">
    <property type="entry name" value="RNA-BINDING PROTEIN 34"/>
    <property type="match status" value="1"/>
</dbReference>
<dbReference type="EMBL" id="PDUG01000004">
    <property type="protein sequence ID" value="PIC34530.1"/>
    <property type="molecule type" value="Genomic_DNA"/>
</dbReference>
<feature type="compositionally biased region" description="Acidic residues" evidence="6">
    <location>
        <begin position="13"/>
        <end position="23"/>
    </location>
</feature>
<keyword evidence="3 5" id="KW-0694">RNA-binding</keyword>
<dbReference type="CDD" id="cd12394">
    <property type="entry name" value="RRM1_RBM34"/>
    <property type="match status" value="1"/>
</dbReference>
<dbReference type="PANTHER" id="PTHR23236">
    <property type="entry name" value="EUKARYOTIC TRANSLATION INITIATION FACTOR 4B/4H"/>
    <property type="match status" value="1"/>
</dbReference>
<dbReference type="InterPro" id="IPR035979">
    <property type="entry name" value="RBD_domain_sf"/>
</dbReference>
<keyword evidence="4" id="KW-0539">Nucleus</keyword>
<evidence type="ECO:0000259" key="7">
    <source>
        <dbReference type="PROSITE" id="PS50102"/>
    </source>
</evidence>
<dbReference type="SMART" id="SM00360">
    <property type="entry name" value="RRM"/>
    <property type="match status" value="2"/>
</dbReference>
<gene>
    <name evidence="8" type="primary">Cni-F11A10.7</name>
    <name evidence="8" type="synonym">Cnig_chr_IV.g14150</name>
    <name evidence="8" type="ORF">B9Z55_014150</name>
</gene>
<evidence type="ECO:0000256" key="6">
    <source>
        <dbReference type="SAM" id="MobiDB-lite"/>
    </source>
</evidence>